<dbReference type="InterPro" id="IPR004875">
    <property type="entry name" value="DDE_SF_endonuclease_dom"/>
</dbReference>
<protein>
    <recommendedName>
        <fullName evidence="1">DDE-1 domain-containing protein</fullName>
    </recommendedName>
</protein>
<dbReference type="STRING" id="42514.ENSPNAP00000027831"/>
<dbReference type="PANTHER" id="PTHR19303">
    <property type="entry name" value="TRANSPOSON"/>
    <property type="match status" value="1"/>
</dbReference>
<proteinExistence type="predicted"/>
<dbReference type="InterPro" id="IPR050863">
    <property type="entry name" value="CenT-Element_Derived"/>
</dbReference>
<evidence type="ECO:0000313" key="2">
    <source>
        <dbReference type="Ensembl" id="ENSPNAP00000027831.2"/>
    </source>
</evidence>
<reference evidence="2" key="2">
    <citation type="submission" date="2025-08" db="UniProtKB">
        <authorList>
            <consortium name="Ensembl"/>
        </authorList>
    </citation>
    <scope>IDENTIFICATION</scope>
</reference>
<dbReference type="Pfam" id="PF03184">
    <property type="entry name" value="DDE_1"/>
    <property type="match status" value="1"/>
</dbReference>
<reference evidence="2" key="3">
    <citation type="submission" date="2025-09" db="UniProtKB">
        <authorList>
            <consortium name="Ensembl"/>
        </authorList>
    </citation>
    <scope>IDENTIFICATION</scope>
</reference>
<dbReference type="Ensembl" id="ENSPNAT00000001525.2">
    <property type="protein sequence ID" value="ENSPNAP00000027831.2"/>
    <property type="gene ID" value="ENSPNAG00000005134.2"/>
</dbReference>
<sequence length="113" mass="12794">MEVYVLLVLDNAPEHPAHLDDCHPNATVVYLPPNTTALLQPMDQGVIASFKAYYLRRTIAMALGATEKNKDLTLKDFWKSYNIRDSVKNIADSWDEVKQTNMNGVWKNCVPSL</sequence>
<dbReference type="Proteomes" id="UP001501920">
    <property type="component" value="Chromosome 15"/>
</dbReference>
<dbReference type="PANTHER" id="PTHR19303:SF26">
    <property type="entry name" value="TIGGER TRANSPOSABLE ELEMENT-DERIVED PROTEIN 1"/>
    <property type="match status" value="1"/>
</dbReference>
<reference evidence="2 3" key="1">
    <citation type="submission" date="2020-10" db="EMBL/GenBank/DDBJ databases">
        <title>Pygocentrus nattereri (red-bellied piranha) genome, fPygNat1, primary haplotype.</title>
        <authorList>
            <person name="Myers G."/>
            <person name="Meyer A."/>
            <person name="Karagic N."/>
            <person name="Pippel M."/>
            <person name="Winkler S."/>
            <person name="Tracey A."/>
            <person name="Wood J."/>
            <person name="Formenti G."/>
            <person name="Howe K."/>
            <person name="Fedrigo O."/>
            <person name="Jarvis E.D."/>
        </authorList>
    </citation>
    <scope>NUCLEOTIDE SEQUENCE [LARGE SCALE GENOMIC DNA]</scope>
</reference>
<evidence type="ECO:0000313" key="3">
    <source>
        <dbReference type="Proteomes" id="UP001501920"/>
    </source>
</evidence>
<feature type="domain" description="DDE-1" evidence="1">
    <location>
        <begin position="4"/>
        <end position="106"/>
    </location>
</feature>
<dbReference type="OMA" id="AHEERTF"/>
<organism evidence="2 3">
    <name type="scientific">Pygocentrus nattereri</name>
    <name type="common">Red-bellied piranha</name>
    <dbReference type="NCBI Taxonomy" id="42514"/>
    <lineage>
        <taxon>Eukaryota</taxon>
        <taxon>Metazoa</taxon>
        <taxon>Chordata</taxon>
        <taxon>Craniata</taxon>
        <taxon>Vertebrata</taxon>
        <taxon>Euteleostomi</taxon>
        <taxon>Actinopterygii</taxon>
        <taxon>Neopterygii</taxon>
        <taxon>Teleostei</taxon>
        <taxon>Ostariophysi</taxon>
        <taxon>Characiformes</taxon>
        <taxon>Characoidei</taxon>
        <taxon>Pygocentrus</taxon>
    </lineage>
</organism>
<accession>A0A3B4DXP7</accession>
<evidence type="ECO:0000259" key="1">
    <source>
        <dbReference type="Pfam" id="PF03184"/>
    </source>
</evidence>
<name>A0A3B4DXP7_PYGNA</name>
<dbReference type="GO" id="GO:0003677">
    <property type="term" value="F:DNA binding"/>
    <property type="evidence" value="ECO:0007669"/>
    <property type="project" value="TreeGrafter"/>
</dbReference>
<dbReference type="GeneTree" id="ENSGT00940000163154"/>
<keyword evidence="3" id="KW-1185">Reference proteome</keyword>
<dbReference type="GO" id="GO:0005634">
    <property type="term" value="C:nucleus"/>
    <property type="evidence" value="ECO:0007669"/>
    <property type="project" value="TreeGrafter"/>
</dbReference>
<dbReference type="AlphaFoldDB" id="A0A3B4DXP7"/>